<dbReference type="RefSeq" id="WP_179824109.1">
    <property type="nucleotide sequence ID" value="NZ_JACCFS010000001.1"/>
</dbReference>
<evidence type="ECO:0000313" key="2">
    <source>
        <dbReference type="EMBL" id="NYJ35129.1"/>
    </source>
</evidence>
<dbReference type="AlphaFoldDB" id="A0A7Z0EN58"/>
<dbReference type="Proteomes" id="UP000572051">
    <property type="component" value="Unassembled WGS sequence"/>
</dbReference>
<feature type="compositionally biased region" description="Acidic residues" evidence="1">
    <location>
        <begin position="107"/>
        <end position="122"/>
    </location>
</feature>
<accession>A0A7Z0EN58</accession>
<name>A0A7Z0EN58_9ACTN</name>
<feature type="region of interest" description="Disordered" evidence="1">
    <location>
        <begin position="30"/>
        <end position="122"/>
    </location>
</feature>
<dbReference type="EMBL" id="JACCFS010000001">
    <property type="protein sequence ID" value="NYJ35129.1"/>
    <property type="molecule type" value="Genomic_DNA"/>
</dbReference>
<proteinExistence type="predicted"/>
<evidence type="ECO:0000256" key="1">
    <source>
        <dbReference type="SAM" id="MobiDB-lite"/>
    </source>
</evidence>
<protein>
    <submittedName>
        <fullName evidence="2">Uncharacterized protein</fullName>
    </submittedName>
</protein>
<feature type="compositionally biased region" description="Low complexity" evidence="1">
    <location>
        <begin position="75"/>
        <end position="106"/>
    </location>
</feature>
<organism evidence="2 3">
    <name type="scientific">Nocardiopsis aegyptia</name>
    <dbReference type="NCBI Taxonomy" id="220378"/>
    <lineage>
        <taxon>Bacteria</taxon>
        <taxon>Bacillati</taxon>
        <taxon>Actinomycetota</taxon>
        <taxon>Actinomycetes</taxon>
        <taxon>Streptosporangiales</taxon>
        <taxon>Nocardiopsidaceae</taxon>
        <taxon>Nocardiopsis</taxon>
    </lineage>
</organism>
<gene>
    <name evidence="2" type="ORF">HNR10_003010</name>
</gene>
<sequence length="122" mass="11820">MRSPFLPLLAAAVAALLAVGALAWWLTPSESVSSHPEEVVVGESPGTERSGPGGPRPPSSGDPGGDVVPAPPPVTDGTEPPGATDPSAGPGPTGPAATDPPATACGGDDDDDDDCGADDDDD</sequence>
<feature type="compositionally biased region" description="Low complexity" evidence="1">
    <location>
        <begin position="30"/>
        <end position="50"/>
    </location>
</feature>
<keyword evidence="3" id="KW-1185">Reference proteome</keyword>
<reference evidence="2 3" key="1">
    <citation type="submission" date="2020-07" db="EMBL/GenBank/DDBJ databases">
        <title>Sequencing the genomes of 1000 actinobacteria strains.</title>
        <authorList>
            <person name="Klenk H.-P."/>
        </authorList>
    </citation>
    <scope>NUCLEOTIDE SEQUENCE [LARGE SCALE GENOMIC DNA]</scope>
    <source>
        <strain evidence="2 3">DSM 44442</strain>
    </source>
</reference>
<comment type="caution">
    <text evidence="2">The sequence shown here is derived from an EMBL/GenBank/DDBJ whole genome shotgun (WGS) entry which is preliminary data.</text>
</comment>
<evidence type="ECO:0000313" key="3">
    <source>
        <dbReference type="Proteomes" id="UP000572051"/>
    </source>
</evidence>